<evidence type="ECO:0000313" key="1">
    <source>
        <dbReference type="EMBL" id="ALI55794.1"/>
    </source>
</evidence>
<dbReference type="KEGG" id="cmar:IMCC12053_1847"/>
<reference evidence="1 2" key="1">
    <citation type="submission" date="2015-05" db="EMBL/GenBank/DDBJ databases">
        <authorList>
            <person name="Wang D.B."/>
            <person name="Wang M."/>
        </authorList>
    </citation>
    <scope>NUCLEOTIDE SEQUENCE [LARGE SCALE GENOMIC DNA]</scope>
    <source>
        <strain evidence="1 2">IMCC 12053</strain>
    </source>
</reference>
<dbReference type="PATRIC" id="fig|1397108.4.peg.1888"/>
<evidence type="ECO:0000313" key="2">
    <source>
        <dbReference type="Proteomes" id="UP000064920"/>
    </source>
</evidence>
<accession>A0A0P0A5E4</accession>
<organism evidence="1 2">
    <name type="scientific">Celeribacter marinus</name>
    <dbReference type="NCBI Taxonomy" id="1397108"/>
    <lineage>
        <taxon>Bacteria</taxon>
        <taxon>Pseudomonadati</taxon>
        <taxon>Pseudomonadota</taxon>
        <taxon>Alphaproteobacteria</taxon>
        <taxon>Rhodobacterales</taxon>
        <taxon>Roseobacteraceae</taxon>
        <taxon>Celeribacter</taxon>
    </lineage>
</organism>
<name>A0A0P0A5E4_9RHOB</name>
<dbReference type="AlphaFoldDB" id="A0A0P0A5E4"/>
<gene>
    <name evidence="1" type="ORF">IMCC12053_1847</name>
</gene>
<protein>
    <submittedName>
        <fullName evidence="1">Uncharacterized protein</fullName>
    </submittedName>
</protein>
<dbReference type="Proteomes" id="UP000064920">
    <property type="component" value="Chromosome"/>
</dbReference>
<dbReference type="STRING" id="1397108.IMCC12053_1847"/>
<proteinExistence type="predicted"/>
<dbReference type="EMBL" id="CP012023">
    <property type="protein sequence ID" value="ALI55794.1"/>
    <property type="molecule type" value="Genomic_DNA"/>
</dbReference>
<keyword evidence="2" id="KW-1185">Reference proteome</keyword>
<sequence length="120" mass="13334">MIEAGQMSDRTLIITNITIGPDARDGQSLDAYREAFTKSFGGFNTETRVRFRNAERGSAITVHYEVGNSVIGPFPIARAADGIRSAVEAERMVTKQRAIQVRKDQAEQQNGSFWVRILSD</sequence>